<comment type="similarity">
    <text evidence="3">Belongs to the methyltransferase superfamily. Arsenite methyltransferase family.</text>
</comment>
<organism evidence="10 11">
    <name type="scientific">Streptomyces halobius</name>
    <dbReference type="NCBI Taxonomy" id="2879846"/>
    <lineage>
        <taxon>Bacteria</taxon>
        <taxon>Bacillati</taxon>
        <taxon>Actinomycetota</taxon>
        <taxon>Actinomycetes</taxon>
        <taxon>Kitasatosporales</taxon>
        <taxon>Streptomycetaceae</taxon>
        <taxon>Streptomyces</taxon>
    </lineage>
</organism>
<comment type="catalytic activity">
    <reaction evidence="8">
        <text>arsenic triglutathione + 3 [thioredoxin]-dithiol + 3 S-adenosyl-L-methionine = trimethylarsine + 3 [thioredoxin]-disulfide + 3 glutathione + 3 S-adenosyl-L-homocysteine + 3 H(+)</text>
        <dbReference type="Rhea" id="RHEA:69432"/>
        <dbReference type="Rhea" id="RHEA-COMP:10698"/>
        <dbReference type="Rhea" id="RHEA-COMP:10700"/>
        <dbReference type="ChEBI" id="CHEBI:15378"/>
        <dbReference type="ChEBI" id="CHEBI:27130"/>
        <dbReference type="ChEBI" id="CHEBI:29950"/>
        <dbReference type="ChEBI" id="CHEBI:50058"/>
        <dbReference type="ChEBI" id="CHEBI:57856"/>
        <dbReference type="ChEBI" id="CHEBI:57925"/>
        <dbReference type="ChEBI" id="CHEBI:59789"/>
        <dbReference type="ChEBI" id="CHEBI:183640"/>
        <dbReference type="EC" id="2.1.1.137"/>
    </reaction>
</comment>
<evidence type="ECO:0000256" key="2">
    <source>
        <dbReference type="ARBA" id="ARBA00022691"/>
    </source>
</evidence>
<evidence type="ECO:0000256" key="5">
    <source>
        <dbReference type="ARBA" id="ARBA00034545"/>
    </source>
</evidence>
<gene>
    <name evidence="10" type="ORF">K9S39_38985</name>
</gene>
<dbReference type="InterPro" id="IPR025714">
    <property type="entry name" value="Methyltranfer_dom"/>
</dbReference>
<dbReference type="CDD" id="cd02440">
    <property type="entry name" value="AdoMet_MTases"/>
    <property type="match status" value="1"/>
</dbReference>
<dbReference type="InterPro" id="IPR026669">
    <property type="entry name" value="Arsenite_MeTrfase-like"/>
</dbReference>
<dbReference type="Pfam" id="PF13847">
    <property type="entry name" value="Methyltransf_31"/>
    <property type="match status" value="1"/>
</dbReference>
<protein>
    <recommendedName>
        <fullName evidence="5">Arsenite methyltransferase</fullName>
        <ecNumber evidence="4">2.1.1.137</ecNumber>
    </recommendedName>
</protein>
<dbReference type="EMBL" id="CP086322">
    <property type="protein sequence ID" value="UQA97066.1"/>
    <property type="molecule type" value="Genomic_DNA"/>
</dbReference>
<dbReference type="Proteomes" id="UP000830115">
    <property type="component" value="Chromosome"/>
</dbReference>
<feature type="domain" description="Methyltransferase" evidence="9">
    <location>
        <begin position="82"/>
        <end position="233"/>
    </location>
</feature>
<comment type="catalytic activity">
    <reaction evidence="7">
        <text>arsenic triglutathione + 2 [thioredoxin]-dithiol + 2 S-adenosyl-L-methionine + H2O = dimethylarsinous acid + 2 [thioredoxin]-disulfide + 3 glutathione + 2 S-adenosyl-L-homocysteine + 2 H(+)</text>
        <dbReference type="Rhea" id="RHEA:69464"/>
        <dbReference type="Rhea" id="RHEA-COMP:10698"/>
        <dbReference type="Rhea" id="RHEA-COMP:10700"/>
        <dbReference type="ChEBI" id="CHEBI:15377"/>
        <dbReference type="ChEBI" id="CHEBI:15378"/>
        <dbReference type="ChEBI" id="CHEBI:23808"/>
        <dbReference type="ChEBI" id="CHEBI:29950"/>
        <dbReference type="ChEBI" id="CHEBI:50058"/>
        <dbReference type="ChEBI" id="CHEBI:57856"/>
        <dbReference type="ChEBI" id="CHEBI:57925"/>
        <dbReference type="ChEBI" id="CHEBI:59789"/>
        <dbReference type="ChEBI" id="CHEBI:183640"/>
        <dbReference type="EC" id="2.1.1.137"/>
    </reaction>
</comment>
<evidence type="ECO:0000256" key="3">
    <source>
        <dbReference type="ARBA" id="ARBA00034487"/>
    </source>
</evidence>
<sequence>MANDTAAIRPARAETPHTSSVEATVKEYYGQVLASTADLKTTACCTDAAPPAHIAAALARVHEEVKDRYYGCGSPIPPALEGATVLDLGCGSGRDAYVLSQLVGPTGKVIGIDMTDGQLEVARRHLDWHATEFGYANVDFRQGYIEDLATAGIADGSVDLVVSNCVLNLSPDKPRVFTEVFRVLKPGGELYVSDVFADRRLPAALLEDPVLVGECLAGALYTEDFRRILDRAGCPDARTVSSAPLALGDPAIERKIGFAAFTSRTVRAFKLPLEDRCEDYGQVAVYHGTLAEHPHAFDLDNHHRFHTGKPMLVCGNTADMLSATRYARHFTVTGDKSTHHGLFPCVPSEQDGAARSESGSGCC</sequence>
<evidence type="ECO:0000313" key="10">
    <source>
        <dbReference type="EMBL" id="UQA97066.1"/>
    </source>
</evidence>
<reference evidence="10" key="1">
    <citation type="submission" date="2021-10" db="EMBL/GenBank/DDBJ databases">
        <title>Streptomyces nigrumlapis sp.nov.,an antimicrobial producing actinobacterium isolated from Black Gobi rocks.</title>
        <authorList>
            <person name="Wen Y."/>
            <person name="Zhang W."/>
            <person name="Liu X.G."/>
        </authorList>
    </citation>
    <scope>NUCLEOTIDE SEQUENCE</scope>
    <source>
        <strain evidence="10">ST13-2-2</strain>
    </source>
</reference>
<dbReference type="GO" id="GO:0008168">
    <property type="term" value="F:methyltransferase activity"/>
    <property type="evidence" value="ECO:0007669"/>
    <property type="project" value="UniProtKB-KW"/>
</dbReference>
<evidence type="ECO:0000256" key="7">
    <source>
        <dbReference type="ARBA" id="ARBA00047943"/>
    </source>
</evidence>
<keyword evidence="10" id="KW-0489">Methyltransferase</keyword>
<evidence type="ECO:0000256" key="4">
    <source>
        <dbReference type="ARBA" id="ARBA00034521"/>
    </source>
</evidence>
<dbReference type="PANTHER" id="PTHR43675:SF8">
    <property type="entry name" value="ARSENITE METHYLTRANSFERASE"/>
    <property type="match status" value="1"/>
</dbReference>
<evidence type="ECO:0000256" key="6">
    <source>
        <dbReference type="ARBA" id="ARBA00047941"/>
    </source>
</evidence>
<dbReference type="EC" id="2.1.1.137" evidence="4"/>
<proteinExistence type="inferred from homology"/>
<dbReference type="SUPFAM" id="SSF53335">
    <property type="entry name" value="S-adenosyl-L-methionine-dependent methyltransferases"/>
    <property type="match status" value="1"/>
</dbReference>
<dbReference type="RefSeq" id="WP_248867984.1">
    <property type="nucleotide sequence ID" value="NZ_CP086322.1"/>
</dbReference>
<dbReference type="InterPro" id="IPR029063">
    <property type="entry name" value="SAM-dependent_MTases_sf"/>
</dbReference>
<name>A0ABY4ML61_9ACTN</name>
<dbReference type="Gene3D" id="3.40.50.150">
    <property type="entry name" value="Vaccinia Virus protein VP39"/>
    <property type="match status" value="1"/>
</dbReference>
<dbReference type="Gene3D" id="3.40.5.100">
    <property type="match status" value="1"/>
</dbReference>
<dbReference type="PANTHER" id="PTHR43675">
    <property type="entry name" value="ARSENITE METHYLTRANSFERASE"/>
    <property type="match status" value="1"/>
</dbReference>
<keyword evidence="11" id="KW-1185">Reference proteome</keyword>
<keyword evidence="1" id="KW-0808">Transferase</keyword>
<evidence type="ECO:0000259" key="9">
    <source>
        <dbReference type="Pfam" id="PF13847"/>
    </source>
</evidence>
<keyword evidence="2" id="KW-0949">S-adenosyl-L-methionine</keyword>
<dbReference type="GO" id="GO:0032259">
    <property type="term" value="P:methylation"/>
    <property type="evidence" value="ECO:0007669"/>
    <property type="project" value="UniProtKB-KW"/>
</dbReference>
<evidence type="ECO:0000256" key="1">
    <source>
        <dbReference type="ARBA" id="ARBA00022679"/>
    </source>
</evidence>
<evidence type="ECO:0000256" key="8">
    <source>
        <dbReference type="ARBA" id="ARBA00048428"/>
    </source>
</evidence>
<accession>A0ABY4ML61</accession>
<comment type="catalytic activity">
    <reaction evidence="6">
        <text>arsenic triglutathione + [thioredoxin]-dithiol + S-adenosyl-L-methionine + 2 H2O = methylarsonous acid + [thioredoxin]-disulfide + 3 glutathione + S-adenosyl-L-homocysteine + H(+)</text>
        <dbReference type="Rhea" id="RHEA:69460"/>
        <dbReference type="Rhea" id="RHEA-COMP:10698"/>
        <dbReference type="Rhea" id="RHEA-COMP:10700"/>
        <dbReference type="ChEBI" id="CHEBI:15377"/>
        <dbReference type="ChEBI" id="CHEBI:15378"/>
        <dbReference type="ChEBI" id="CHEBI:17826"/>
        <dbReference type="ChEBI" id="CHEBI:29950"/>
        <dbReference type="ChEBI" id="CHEBI:50058"/>
        <dbReference type="ChEBI" id="CHEBI:57856"/>
        <dbReference type="ChEBI" id="CHEBI:57925"/>
        <dbReference type="ChEBI" id="CHEBI:59789"/>
        <dbReference type="ChEBI" id="CHEBI:183640"/>
        <dbReference type="EC" id="2.1.1.137"/>
    </reaction>
</comment>
<evidence type="ECO:0000313" key="11">
    <source>
        <dbReference type="Proteomes" id="UP000830115"/>
    </source>
</evidence>